<dbReference type="EMBL" id="JASPKY010000516">
    <property type="protein sequence ID" value="KAK9694333.1"/>
    <property type="molecule type" value="Genomic_DNA"/>
</dbReference>
<comment type="subcellular location">
    <subcellularLocation>
        <location evidence="1 7">Nucleus</location>
        <location evidence="1 7">Nucleolus</location>
    </subcellularLocation>
</comment>
<feature type="compositionally biased region" description="Basic and acidic residues" evidence="8">
    <location>
        <begin position="485"/>
        <end position="500"/>
    </location>
</feature>
<feature type="compositionally biased region" description="Basic and acidic residues" evidence="8">
    <location>
        <begin position="512"/>
        <end position="522"/>
    </location>
</feature>
<dbReference type="GO" id="GO:0006364">
    <property type="term" value="P:rRNA processing"/>
    <property type="evidence" value="ECO:0007669"/>
    <property type="project" value="UniProtKB-KW"/>
</dbReference>
<evidence type="ECO:0000256" key="7">
    <source>
        <dbReference type="PIRNR" id="PIRNR017300"/>
    </source>
</evidence>
<keyword evidence="10" id="KW-1185">Reference proteome</keyword>
<feature type="region of interest" description="Disordered" evidence="8">
    <location>
        <begin position="120"/>
        <end position="162"/>
    </location>
</feature>
<feature type="compositionally biased region" description="Basic and acidic residues" evidence="8">
    <location>
        <begin position="191"/>
        <end position="208"/>
    </location>
</feature>
<comment type="function">
    <text evidence="7">Involved in nucleolar processing of pre-18S ribosomal RNA.</text>
</comment>
<keyword evidence="5 7" id="KW-0687">Ribonucleoprotein</keyword>
<dbReference type="PIRSF" id="PIRSF017300">
    <property type="entry name" value="snoRNP_Mpp10"/>
    <property type="match status" value="1"/>
</dbReference>
<feature type="region of interest" description="Disordered" evidence="8">
    <location>
        <begin position="191"/>
        <end position="279"/>
    </location>
</feature>
<evidence type="ECO:0000256" key="1">
    <source>
        <dbReference type="ARBA" id="ARBA00004604"/>
    </source>
</evidence>
<dbReference type="PANTHER" id="PTHR17039:SF0">
    <property type="entry name" value="U3 SMALL NUCLEOLAR RIBONUCLEOPROTEIN PROTEIN MPP10"/>
    <property type="match status" value="1"/>
</dbReference>
<evidence type="ECO:0000256" key="4">
    <source>
        <dbReference type="ARBA" id="ARBA00023242"/>
    </source>
</evidence>
<dbReference type="GO" id="GO:0005732">
    <property type="term" value="C:sno(s)RNA-containing ribonucleoprotein complex"/>
    <property type="evidence" value="ECO:0007669"/>
    <property type="project" value="UniProtKB-UniRule"/>
</dbReference>
<feature type="region of interest" description="Disordered" evidence="8">
    <location>
        <begin position="485"/>
        <end position="530"/>
    </location>
</feature>
<evidence type="ECO:0000256" key="2">
    <source>
        <dbReference type="ARBA" id="ARBA00022517"/>
    </source>
</evidence>
<keyword evidence="2 7" id="KW-0690">Ribosome biogenesis</keyword>
<comment type="caution">
    <text evidence="9">The sequence shown here is derived from an EMBL/GenBank/DDBJ whole genome shotgun (WGS) entry which is preliminary data.</text>
</comment>
<dbReference type="GO" id="GO:0034457">
    <property type="term" value="C:Mpp10 complex"/>
    <property type="evidence" value="ECO:0007669"/>
    <property type="project" value="UniProtKB-UniRule"/>
</dbReference>
<comment type="similarity">
    <text evidence="6 7">Belongs to the MPP10 family.</text>
</comment>
<reference evidence="9 10" key="1">
    <citation type="journal article" date="2024" name="BMC Genomics">
        <title>De novo assembly and annotation of Popillia japonica's genome with initial clues to its potential as an invasive pest.</title>
        <authorList>
            <person name="Cucini C."/>
            <person name="Boschi S."/>
            <person name="Funari R."/>
            <person name="Cardaioli E."/>
            <person name="Iannotti N."/>
            <person name="Marturano G."/>
            <person name="Paoli F."/>
            <person name="Bruttini M."/>
            <person name="Carapelli A."/>
            <person name="Frati F."/>
            <person name="Nardi F."/>
        </authorList>
    </citation>
    <scope>NUCLEOTIDE SEQUENCE [LARGE SCALE GENOMIC DNA]</scope>
    <source>
        <strain evidence="9">DMR45628</strain>
    </source>
</reference>
<gene>
    <name evidence="9" type="ORF">QE152_g33604</name>
</gene>
<evidence type="ECO:0000313" key="10">
    <source>
        <dbReference type="Proteomes" id="UP001458880"/>
    </source>
</evidence>
<dbReference type="InterPro" id="IPR012173">
    <property type="entry name" value="Mpp10"/>
</dbReference>
<protein>
    <recommendedName>
        <fullName evidence="7">U3 small nucleolar ribonucleoprotein protein MPP10</fullName>
    </recommendedName>
</protein>
<organism evidence="9 10">
    <name type="scientific">Popillia japonica</name>
    <name type="common">Japanese beetle</name>
    <dbReference type="NCBI Taxonomy" id="7064"/>
    <lineage>
        <taxon>Eukaryota</taxon>
        <taxon>Metazoa</taxon>
        <taxon>Ecdysozoa</taxon>
        <taxon>Arthropoda</taxon>
        <taxon>Hexapoda</taxon>
        <taxon>Insecta</taxon>
        <taxon>Pterygota</taxon>
        <taxon>Neoptera</taxon>
        <taxon>Endopterygota</taxon>
        <taxon>Coleoptera</taxon>
        <taxon>Polyphaga</taxon>
        <taxon>Scarabaeiformia</taxon>
        <taxon>Scarabaeidae</taxon>
        <taxon>Rutelinae</taxon>
        <taxon>Popillia</taxon>
    </lineage>
</organism>
<evidence type="ECO:0000256" key="8">
    <source>
        <dbReference type="SAM" id="MobiDB-lite"/>
    </source>
</evidence>
<feature type="compositionally biased region" description="Acidic residues" evidence="8">
    <location>
        <begin position="209"/>
        <end position="228"/>
    </location>
</feature>
<evidence type="ECO:0000256" key="3">
    <source>
        <dbReference type="ARBA" id="ARBA00022552"/>
    </source>
</evidence>
<evidence type="ECO:0000256" key="5">
    <source>
        <dbReference type="ARBA" id="ARBA00023274"/>
    </source>
</evidence>
<proteinExistence type="inferred from homology"/>
<dbReference type="PANTHER" id="PTHR17039">
    <property type="entry name" value="U3 SMALL NUCLEOLAR RIBONUCLEOPROTEIN PROTEIN MPP10"/>
    <property type="match status" value="1"/>
</dbReference>
<feature type="compositionally biased region" description="Basic and acidic residues" evidence="8">
    <location>
        <begin position="229"/>
        <end position="240"/>
    </location>
</feature>
<keyword evidence="3 7" id="KW-0698">rRNA processing</keyword>
<dbReference type="GO" id="GO:0032040">
    <property type="term" value="C:small-subunit processome"/>
    <property type="evidence" value="ECO:0007669"/>
    <property type="project" value="TreeGrafter"/>
</dbReference>
<keyword evidence="4 7" id="KW-0539">Nucleus</keyword>
<feature type="compositionally biased region" description="Basic and acidic residues" evidence="8">
    <location>
        <begin position="247"/>
        <end position="256"/>
    </location>
</feature>
<name>A0AAW1IW94_POPJA</name>
<dbReference type="Pfam" id="PF04006">
    <property type="entry name" value="Mpp10"/>
    <property type="match status" value="1"/>
</dbReference>
<evidence type="ECO:0000313" key="9">
    <source>
        <dbReference type="EMBL" id="KAK9694333.1"/>
    </source>
</evidence>
<feature type="compositionally biased region" description="Acidic residues" evidence="8">
    <location>
        <begin position="147"/>
        <end position="160"/>
    </location>
</feature>
<sequence length="604" mass="70219">MTKTLEELLNNFNKITDEPENFISTEADRSNTIKFFVKNAYDFTKLEEENTRKSQALPELIIENFDLEQIWQQIELQNEDLLNKSVIRVSKYVVNKNRLIFEELDKDLPPDKEEAIQGVNETEEKHSETDNSDSEASNEEKDKFDDNNEDSEDVTTDEDDKLSGNEQVKFKKSIVDDDFFKLDEMEKFLKSEEKDLNKKSDDDSGNESKDEDEEIDYFKDDADEDEEDLREKNPRYKDFFRSNVSEKPTKRNKFLEENSDNDESIHSNSGNVENEPKSTFELREERLNNKIKILENVILSEKPWQLQGEITAENRPQNSLLEEIVEFDLTSRPAPVITEKTTFQLEDVIRQRIKDKAFDSVERKEKPVETPLEYKKKLVLDQEKSKQSLAQIYEKEYLQQVETATGNIEDKDEEPELHKEIKKMMQALFRQLDALSNYHFTPKPAAPELRIVNNLPAINMEEVAPVAATDATLLAPEEVKGRIKGDLIGKSERSDADKNRERRKKKRKQKIHASEKAKRENTINKLNPGLANKYSKEKAKKQLEKVVKDKNVDKMDESTGSKHIKSSSAFFKQLEEEVKSHIKVNTSVKRTQNPQGVNAKRLKL</sequence>
<dbReference type="AlphaFoldDB" id="A0AAW1IW94"/>
<evidence type="ECO:0000256" key="6">
    <source>
        <dbReference type="ARBA" id="ARBA00029455"/>
    </source>
</evidence>
<feature type="compositionally biased region" description="Basic residues" evidence="8">
    <location>
        <begin position="501"/>
        <end position="511"/>
    </location>
</feature>
<dbReference type="Proteomes" id="UP001458880">
    <property type="component" value="Unassembled WGS sequence"/>
</dbReference>
<accession>A0AAW1IW94</accession>